<dbReference type="PANTHER" id="PTHR34386">
    <property type="entry name" value="GLUTAREDOXIN"/>
    <property type="match status" value="1"/>
</dbReference>
<dbReference type="SUPFAM" id="SSF52833">
    <property type="entry name" value="Thioredoxin-like"/>
    <property type="match status" value="1"/>
</dbReference>
<name>A0A1I2FQ21_9BACT</name>
<dbReference type="PANTHER" id="PTHR34386:SF1">
    <property type="entry name" value="GLUTAREDOXIN-LIKE PROTEIN NRDH"/>
    <property type="match status" value="1"/>
</dbReference>
<dbReference type="GO" id="GO:0009055">
    <property type="term" value="F:electron transfer activity"/>
    <property type="evidence" value="ECO:0007669"/>
    <property type="project" value="TreeGrafter"/>
</dbReference>
<dbReference type="InterPro" id="IPR051548">
    <property type="entry name" value="Grx-like_ET"/>
</dbReference>
<keyword evidence="3" id="KW-1185">Reference proteome</keyword>
<dbReference type="CDD" id="cd02976">
    <property type="entry name" value="NrdH"/>
    <property type="match status" value="1"/>
</dbReference>
<protein>
    <submittedName>
        <fullName evidence="2">Glutaredoxin-like protein, YruB-family</fullName>
    </submittedName>
</protein>
<sequence>MRNIASYQELASLLTQHNSSFLLLYKKGSSLSEEALLNLKTADISEGTPVYLCDVAQVRDVHLQYEINTAPAFLVFQGKRLAQVIKGTQTPAYYSQLIGGKTPTPTSRNEQNAPARVIVYTTPTCSWCNTLKSYLRSHQVTFSEIDVSRDEKMAAQMVQRSGQQGVPQTDINGQIIIGFDRTRIDQLLNNQLIKIP</sequence>
<organism evidence="2 3">
    <name type="scientific">Sunxiuqinia elliptica</name>
    <dbReference type="NCBI Taxonomy" id="655355"/>
    <lineage>
        <taxon>Bacteria</taxon>
        <taxon>Pseudomonadati</taxon>
        <taxon>Bacteroidota</taxon>
        <taxon>Bacteroidia</taxon>
        <taxon>Marinilabiliales</taxon>
        <taxon>Prolixibacteraceae</taxon>
        <taxon>Sunxiuqinia</taxon>
    </lineage>
</organism>
<reference evidence="2 3" key="1">
    <citation type="submission" date="2016-10" db="EMBL/GenBank/DDBJ databases">
        <authorList>
            <person name="de Groot N.N."/>
        </authorList>
    </citation>
    <scope>NUCLEOTIDE SEQUENCE [LARGE SCALE GENOMIC DNA]</scope>
    <source>
        <strain evidence="2 3">CGMCC 1.9156</strain>
    </source>
</reference>
<dbReference type="EMBL" id="FONW01000002">
    <property type="protein sequence ID" value="SFF07564.1"/>
    <property type="molecule type" value="Genomic_DNA"/>
</dbReference>
<dbReference type="STRING" id="655355.SAMN05216283_102571"/>
<accession>A0A1I2FQ21</accession>
<evidence type="ECO:0000313" key="3">
    <source>
        <dbReference type="Proteomes" id="UP000198964"/>
    </source>
</evidence>
<dbReference type="GO" id="GO:0045454">
    <property type="term" value="P:cell redox homeostasis"/>
    <property type="evidence" value="ECO:0007669"/>
    <property type="project" value="TreeGrafter"/>
</dbReference>
<dbReference type="Proteomes" id="UP000198964">
    <property type="component" value="Unassembled WGS sequence"/>
</dbReference>
<dbReference type="AlphaFoldDB" id="A0A1I2FQ21"/>
<gene>
    <name evidence="2" type="ORF">SAMN05216283_102571</name>
</gene>
<dbReference type="PROSITE" id="PS51354">
    <property type="entry name" value="GLUTAREDOXIN_2"/>
    <property type="match status" value="1"/>
</dbReference>
<dbReference type="RefSeq" id="WP_093919214.1">
    <property type="nucleotide sequence ID" value="NZ_FONW01000002.1"/>
</dbReference>
<dbReference type="Gene3D" id="3.40.30.10">
    <property type="entry name" value="Glutaredoxin"/>
    <property type="match status" value="1"/>
</dbReference>
<feature type="domain" description="Glutaredoxin" evidence="1">
    <location>
        <begin position="117"/>
        <end position="176"/>
    </location>
</feature>
<proteinExistence type="predicted"/>
<dbReference type="Pfam" id="PF00462">
    <property type="entry name" value="Glutaredoxin"/>
    <property type="match status" value="1"/>
</dbReference>
<evidence type="ECO:0000313" key="2">
    <source>
        <dbReference type="EMBL" id="SFF07564.1"/>
    </source>
</evidence>
<dbReference type="InterPro" id="IPR036249">
    <property type="entry name" value="Thioredoxin-like_sf"/>
</dbReference>
<dbReference type="InterPro" id="IPR002109">
    <property type="entry name" value="Glutaredoxin"/>
</dbReference>
<evidence type="ECO:0000259" key="1">
    <source>
        <dbReference type="Pfam" id="PF00462"/>
    </source>
</evidence>